<protein>
    <submittedName>
        <fullName evidence="1">Uncharacterized protein</fullName>
    </submittedName>
</protein>
<dbReference type="STRING" id="683228.GA0070617_0982"/>
<name>A0A1C6U438_9ACTN</name>
<sequence length="116" mass="12455">MAGITDAVDALAAHLGLRVDWTRLHHHLNTAPVAALLSAASRAQSHGHTVDRHQRDINDLLDHPGDETANHEDTHLVAAALADLILTSHEQRQTAIDQAHDLVDALTDLGVLTPPT</sequence>
<gene>
    <name evidence="1" type="ORF">GA0070617_0982</name>
</gene>
<reference evidence="2" key="1">
    <citation type="submission" date="2016-06" db="EMBL/GenBank/DDBJ databases">
        <authorList>
            <person name="Varghese N."/>
            <person name="Submissions Spin"/>
        </authorList>
    </citation>
    <scope>NUCLEOTIDE SEQUENCE [LARGE SCALE GENOMIC DNA]</scope>
    <source>
        <strain evidence="2">DSM 45577</strain>
    </source>
</reference>
<dbReference type="AlphaFoldDB" id="A0A1C6U438"/>
<dbReference type="EMBL" id="FMIA01000002">
    <property type="protein sequence ID" value="SCL48797.1"/>
    <property type="molecule type" value="Genomic_DNA"/>
</dbReference>
<accession>A0A1C6U438</accession>
<proteinExistence type="predicted"/>
<dbReference type="OrthoDB" id="9901638at2"/>
<organism evidence="1 2">
    <name type="scientific">Micromonospora yangpuensis</name>
    <dbReference type="NCBI Taxonomy" id="683228"/>
    <lineage>
        <taxon>Bacteria</taxon>
        <taxon>Bacillati</taxon>
        <taxon>Actinomycetota</taxon>
        <taxon>Actinomycetes</taxon>
        <taxon>Micromonosporales</taxon>
        <taxon>Micromonosporaceae</taxon>
        <taxon>Micromonospora</taxon>
    </lineage>
</organism>
<keyword evidence="2" id="KW-1185">Reference proteome</keyword>
<evidence type="ECO:0000313" key="2">
    <source>
        <dbReference type="Proteomes" id="UP000198937"/>
    </source>
</evidence>
<dbReference type="Proteomes" id="UP000198937">
    <property type="component" value="Unassembled WGS sequence"/>
</dbReference>
<evidence type="ECO:0000313" key="1">
    <source>
        <dbReference type="EMBL" id="SCL48797.1"/>
    </source>
</evidence>
<dbReference type="RefSeq" id="WP_091434335.1">
    <property type="nucleotide sequence ID" value="NZ_BMMJ01000001.1"/>
</dbReference>